<reference evidence="3" key="1">
    <citation type="submission" date="2017-05" db="EMBL/GenBank/DDBJ databases">
        <authorList>
            <person name="Kirkegaard R."/>
            <person name="Mcilroy J S."/>
        </authorList>
    </citation>
    <scope>NUCLEOTIDE SEQUENCE [LARGE SCALE GENOMIC DNA]</scope>
</reference>
<keyword evidence="3" id="KW-1185">Reference proteome</keyword>
<protein>
    <submittedName>
        <fullName evidence="2">Uncharacterized protein</fullName>
    </submittedName>
</protein>
<evidence type="ECO:0000256" key="1">
    <source>
        <dbReference type="SAM" id="SignalP"/>
    </source>
</evidence>
<dbReference type="EMBL" id="LT859958">
    <property type="protein sequence ID" value="SMX54031.1"/>
    <property type="molecule type" value="Genomic_DNA"/>
</dbReference>
<evidence type="ECO:0000313" key="2">
    <source>
        <dbReference type="EMBL" id="SMX54031.1"/>
    </source>
</evidence>
<proteinExistence type="predicted"/>
<feature type="signal peptide" evidence="1">
    <location>
        <begin position="1"/>
        <end position="21"/>
    </location>
</feature>
<dbReference type="Proteomes" id="UP000195514">
    <property type="component" value="Chromosome I"/>
</dbReference>
<gene>
    <name evidence="2" type="ORF">CFX1CAM_0966</name>
</gene>
<evidence type="ECO:0000313" key="3">
    <source>
        <dbReference type="Proteomes" id="UP000195514"/>
    </source>
</evidence>
<dbReference type="RefSeq" id="WP_157891709.1">
    <property type="nucleotide sequence ID" value="NZ_LT859958.1"/>
</dbReference>
<sequence>MKRSMNSIFLLFISVVIFASASVVGQVEAAENDSSAFGQNSPQYTGTRYIQASLNIFGGTAYCGSTLEVYPGFSGYLTMYLQSNSSGSWSNLTSWSGSTSSLNKVSLVESYANLITGTTYRVQAVGRVYQNGIFVEQVSATSPERTR</sequence>
<organism evidence="2 3">
    <name type="scientific">Candidatus Brevifilum fermentans</name>
    <dbReference type="NCBI Taxonomy" id="1986204"/>
    <lineage>
        <taxon>Bacteria</taxon>
        <taxon>Bacillati</taxon>
        <taxon>Chloroflexota</taxon>
        <taxon>Anaerolineae</taxon>
        <taxon>Anaerolineales</taxon>
        <taxon>Anaerolineaceae</taxon>
        <taxon>Candidatus Brevifilum</taxon>
    </lineage>
</organism>
<dbReference type="KEGG" id="abat:CFX1CAM_0966"/>
<dbReference type="AlphaFoldDB" id="A0A1Y6K2Z0"/>
<name>A0A1Y6K2Z0_9CHLR</name>
<accession>A0A1Y6K2Z0</accession>
<keyword evidence="1" id="KW-0732">Signal</keyword>
<feature type="chain" id="PRO_5012057204" evidence="1">
    <location>
        <begin position="22"/>
        <end position="147"/>
    </location>
</feature>